<evidence type="ECO:0000259" key="2">
    <source>
        <dbReference type="Pfam" id="PF12550"/>
    </source>
</evidence>
<dbReference type="EMBL" id="LT598484">
    <property type="protein sequence ID" value="SCV00317.1"/>
    <property type="molecule type" value="Genomic_DNA"/>
</dbReference>
<evidence type="ECO:0000313" key="4">
    <source>
        <dbReference type="Proteomes" id="UP000191144"/>
    </source>
</evidence>
<dbReference type="OrthoDB" id="4064898at2759"/>
<feature type="region of interest" description="Disordered" evidence="1">
    <location>
        <begin position="1"/>
        <end position="67"/>
    </location>
</feature>
<name>A0A1G4K8E6_9SACH</name>
<reference evidence="4" key="1">
    <citation type="submission" date="2016-03" db="EMBL/GenBank/DDBJ databases">
        <authorList>
            <person name="Devillers Hugo."/>
        </authorList>
    </citation>
    <scope>NUCLEOTIDE SEQUENCE [LARGE SCALE GENOMIC DNA]</scope>
</reference>
<gene>
    <name evidence="3" type="ORF">LAME_0G08922G</name>
</gene>
<dbReference type="InterPro" id="IPR022210">
    <property type="entry name" value="TF_GCR1-like"/>
</dbReference>
<feature type="domain" description="Transcription activator GCR1-like" evidence="2">
    <location>
        <begin position="577"/>
        <end position="653"/>
    </location>
</feature>
<evidence type="ECO:0000256" key="1">
    <source>
        <dbReference type="SAM" id="MobiDB-lite"/>
    </source>
</evidence>
<protein>
    <submittedName>
        <fullName evidence="3">LAME_0G08922g1_1</fullName>
    </submittedName>
</protein>
<organism evidence="3 4">
    <name type="scientific">Lachancea meyersii CBS 8951</name>
    <dbReference type="NCBI Taxonomy" id="1266667"/>
    <lineage>
        <taxon>Eukaryota</taxon>
        <taxon>Fungi</taxon>
        <taxon>Dikarya</taxon>
        <taxon>Ascomycota</taxon>
        <taxon>Saccharomycotina</taxon>
        <taxon>Saccharomycetes</taxon>
        <taxon>Saccharomycetales</taxon>
        <taxon>Saccharomycetaceae</taxon>
        <taxon>Lachancea</taxon>
    </lineage>
</organism>
<sequence>MQKDPQLENLSQTHSPLPQNAPLKQSPPGPSPLATRNTGHNNNNHGSTQNALSSEVTTAPPEPAVLETGPEISHLVPAESSHPSATELPTRSPELMDSTLFLLQETLWNTLVQMRNRESVYDCYTAAKSRYQTQYTCLLHIDNIFKVLMGYPAEVLSAMYIPVILRFFKWCFSSEHIPRDALRSRFIITTKKGIAFLKANWSEYCYNTATIYQAFKALKLLQDLEMIFFPQKPAIANQNDEEAENPNWTPLDDSQLEGLIASVNKGTTSNMTTSLPFMSTEYLNQANVGVSDYMPLDHSNQSPSIPVMPKQQASHQFYGVHQSPLPSNFTEFQEPFVMPPQISHNDVDQQQRLEHLFSHTLPVISQKLNALGAANDDLRRQNNVLSESLRSLKYQFIFLKNSVEKVFPKTPSPASPRLGSAQFQEGISSNMVLSQPDPMDTTNVEIAPSSKLDLDLSHHPATTYDAELPYNSSAAAFRFGNELKPNEPMTADDGATIFSGEGRSITSPVPPVAVMMASGTSGSPNTGGGNRLAINKPRNKFREFMGTTLTKGEKYQPPITAEGKHYFVDEGGKLAIVMTSDQDSIYGMYNEYYQSLRPQIDSFVNDFGKRNLVHFRKKRTFQKKKAFVQWVERISYAKGMSPESVLDLINDVRQKENRSVVWSCNNLSSMKEAFVKHRPDFREIAMSDTE</sequence>
<dbReference type="AlphaFoldDB" id="A0A1G4K8E6"/>
<accession>A0A1G4K8E6</accession>
<dbReference type="Proteomes" id="UP000191144">
    <property type="component" value="Chromosome G"/>
</dbReference>
<proteinExistence type="predicted"/>
<evidence type="ECO:0000313" key="3">
    <source>
        <dbReference type="EMBL" id="SCV00317.1"/>
    </source>
</evidence>
<feature type="compositionally biased region" description="Low complexity" evidence="1">
    <location>
        <begin position="37"/>
        <end position="50"/>
    </location>
</feature>
<dbReference type="Pfam" id="PF12550">
    <property type="entry name" value="GCR1_C"/>
    <property type="match status" value="1"/>
</dbReference>
<feature type="compositionally biased region" description="Polar residues" evidence="1">
    <location>
        <begin position="8"/>
        <end position="18"/>
    </location>
</feature>
<keyword evidence="4" id="KW-1185">Reference proteome</keyword>